<comment type="caution">
    <text evidence="6">The sequence shown here is derived from an EMBL/GenBank/DDBJ whole genome shotgun (WGS) entry which is preliminary data.</text>
</comment>
<proteinExistence type="inferred from homology"/>
<organism evidence="6 7">
    <name type="scientific">Aliterella atlantica CENA595</name>
    <dbReference type="NCBI Taxonomy" id="1618023"/>
    <lineage>
        <taxon>Bacteria</taxon>
        <taxon>Bacillati</taxon>
        <taxon>Cyanobacteriota</taxon>
        <taxon>Cyanophyceae</taxon>
        <taxon>Chroococcidiopsidales</taxon>
        <taxon>Aliterellaceae</taxon>
        <taxon>Aliterella</taxon>
    </lineage>
</organism>
<dbReference type="InterPro" id="IPR030678">
    <property type="entry name" value="Peptide/Ni-bd"/>
</dbReference>
<dbReference type="PATRIC" id="fig|1618023.3.peg.1876"/>
<dbReference type="OrthoDB" id="9796817at2"/>
<protein>
    <submittedName>
        <fullName evidence="6">Peptide ABC transporter substrate-binding protein</fullName>
    </submittedName>
</protein>
<evidence type="ECO:0000313" key="7">
    <source>
        <dbReference type="Proteomes" id="UP000032452"/>
    </source>
</evidence>
<evidence type="ECO:0000256" key="2">
    <source>
        <dbReference type="ARBA" id="ARBA00022448"/>
    </source>
</evidence>
<reference evidence="6 7" key="1">
    <citation type="submission" date="2015-02" db="EMBL/GenBank/DDBJ databases">
        <title>Draft genome of a novel marine cyanobacterium (Chroococcales) isolated from South Atlantic Ocean.</title>
        <authorList>
            <person name="Rigonato J."/>
            <person name="Alvarenga D.O."/>
            <person name="Branco L.H."/>
            <person name="Varani A.M."/>
            <person name="Brandini F.P."/>
            <person name="Fiore M.F."/>
        </authorList>
    </citation>
    <scope>NUCLEOTIDE SEQUENCE [LARGE SCALE GENOMIC DNA]</scope>
    <source>
        <strain evidence="6 7">CENA595</strain>
    </source>
</reference>
<dbReference type="EMBL" id="JYON01000026">
    <property type="protein sequence ID" value="KJH70158.1"/>
    <property type="molecule type" value="Genomic_DNA"/>
</dbReference>
<evidence type="ECO:0000313" key="6">
    <source>
        <dbReference type="EMBL" id="KJH70158.1"/>
    </source>
</evidence>
<dbReference type="SUPFAM" id="SSF53850">
    <property type="entry name" value="Periplasmic binding protein-like II"/>
    <property type="match status" value="1"/>
</dbReference>
<dbReference type="AlphaFoldDB" id="A0A0D8ZMU4"/>
<feature type="signal peptide" evidence="4">
    <location>
        <begin position="1"/>
        <end position="24"/>
    </location>
</feature>
<feature type="chain" id="PRO_5002337380" evidence="4">
    <location>
        <begin position="25"/>
        <end position="594"/>
    </location>
</feature>
<dbReference type="RefSeq" id="WP_045056340.1">
    <property type="nucleotide sequence ID" value="NZ_CAWMDP010000019.1"/>
</dbReference>
<dbReference type="CDD" id="cd08500">
    <property type="entry name" value="PBP2_NikA_DppA_OppA_like_4"/>
    <property type="match status" value="1"/>
</dbReference>
<dbReference type="InterPro" id="IPR039424">
    <property type="entry name" value="SBP_5"/>
</dbReference>
<dbReference type="InterPro" id="IPR000914">
    <property type="entry name" value="SBP_5_dom"/>
</dbReference>
<dbReference type="GO" id="GO:0043190">
    <property type="term" value="C:ATP-binding cassette (ABC) transporter complex"/>
    <property type="evidence" value="ECO:0007669"/>
    <property type="project" value="InterPro"/>
</dbReference>
<evidence type="ECO:0000256" key="3">
    <source>
        <dbReference type="ARBA" id="ARBA00022729"/>
    </source>
</evidence>
<name>A0A0D8ZMU4_9CYAN</name>
<evidence type="ECO:0000259" key="5">
    <source>
        <dbReference type="Pfam" id="PF00496"/>
    </source>
</evidence>
<keyword evidence="7" id="KW-1185">Reference proteome</keyword>
<dbReference type="GO" id="GO:0042597">
    <property type="term" value="C:periplasmic space"/>
    <property type="evidence" value="ECO:0007669"/>
    <property type="project" value="UniProtKB-ARBA"/>
</dbReference>
<keyword evidence="3 4" id="KW-0732">Signal</keyword>
<dbReference type="PANTHER" id="PTHR30290">
    <property type="entry name" value="PERIPLASMIC BINDING COMPONENT OF ABC TRANSPORTER"/>
    <property type="match status" value="1"/>
</dbReference>
<dbReference type="STRING" id="1618023.UH38_19340"/>
<evidence type="ECO:0000256" key="4">
    <source>
        <dbReference type="SAM" id="SignalP"/>
    </source>
</evidence>
<accession>A0A0D8ZMU4</accession>
<dbReference type="PANTHER" id="PTHR30290:SF9">
    <property type="entry name" value="OLIGOPEPTIDE-BINDING PROTEIN APPA"/>
    <property type="match status" value="1"/>
</dbReference>
<dbReference type="Gene3D" id="3.10.105.10">
    <property type="entry name" value="Dipeptide-binding Protein, Domain 3"/>
    <property type="match status" value="1"/>
</dbReference>
<feature type="domain" description="Solute-binding protein family 5" evidence="5">
    <location>
        <begin position="79"/>
        <end position="496"/>
    </location>
</feature>
<dbReference type="Proteomes" id="UP000032452">
    <property type="component" value="Unassembled WGS sequence"/>
</dbReference>
<dbReference type="GO" id="GO:1904680">
    <property type="term" value="F:peptide transmembrane transporter activity"/>
    <property type="evidence" value="ECO:0007669"/>
    <property type="project" value="TreeGrafter"/>
</dbReference>
<dbReference type="Gene3D" id="3.40.190.10">
    <property type="entry name" value="Periplasmic binding protein-like II"/>
    <property type="match status" value="1"/>
</dbReference>
<gene>
    <name evidence="6" type="ORF">UH38_19340</name>
</gene>
<sequence length="594" mass="66679">MTFHNRGRKWIAFILTFLVAIAFSACNPNNFKSQAAQTSQLVVSVVSDPQTFNYALSQQLPNVFGLTFKGLTTINGKGEIEPELAESWTISADKKRIEFTLRPGLKWSDGKPLTADDVVFTYNDIAFNKEISTDIRDYLKIGVSGALPQVQKMSDRQVAFILPEPFSPFFSTTTGDSTSAIAILPKHALEASVKAKDADGNPRFMSTWGTDTDPKKIITNGPYTIESYSPSQRLVFRRNPYYWRKDKQGNSQPYIEKFIWQIVESTDTSLLQFRSGGLDIVGASPTNFSLLKKEEKRGKFTLYNGGPAYGQSFITFNLNKGRRNGKPLVDPIKSRWFNTVEFRQAVSYAIDRQTIINNIFRGLGEPQNSPIDVQSKYYLAPEDGLKVYDYNPEKAKQLLLKAGFKYNAKNQLLDADNNRVRFTLLTNSGGRTGEVMGAQIKQNLAKIGIQVDLNAIAFTVLGEKLHNTLDWECYFGGLIGSGVDPNDGANVWLTEGGLHSFNQGAQPGQAPIEGRVVSDWEQEIANLYIKGAQEFDEAKRKAIYDETQRITQEYLPYIYLVNPLSMAAIRDRIHNVKFSALGAFWNIYELKVDQ</sequence>
<keyword evidence="2" id="KW-0813">Transport</keyword>
<dbReference type="PROSITE" id="PS51257">
    <property type="entry name" value="PROKAR_LIPOPROTEIN"/>
    <property type="match status" value="1"/>
</dbReference>
<dbReference type="PIRSF" id="PIRSF002741">
    <property type="entry name" value="MppA"/>
    <property type="match status" value="1"/>
</dbReference>
<dbReference type="Pfam" id="PF00496">
    <property type="entry name" value="SBP_bac_5"/>
    <property type="match status" value="1"/>
</dbReference>
<comment type="similarity">
    <text evidence="1">Belongs to the bacterial solute-binding protein 5 family.</text>
</comment>
<evidence type="ECO:0000256" key="1">
    <source>
        <dbReference type="ARBA" id="ARBA00005695"/>
    </source>
</evidence>
<dbReference type="GO" id="GO:0015833">
    <property type="term" value="P:peptide transport"/>
    <property type="evidence" value="ECO:0007669"/>
    <property type="project" value="TreeGrafter"/>
</dbReference>